<dbReference type="InterPro" id="IPR011006">
    <property type="entry name" value="CheY-like_superfamily"/>
</dbReference>
<dbReference type="OrthoDB" id="9800897at2"/>
<dbReference type="RefSeq" id="WP_140944159.1">
    <property type="nucleotide sequence ID" value="NZ_FAOO01000002.1"/>
</dbReference>
<evidence type="ECO:0000259" key="7">
    <source>
        <dbReference type="PROSITE" id="PS50110"/>
    </source>
</evidence>
<accession>A0A0S4MU26</accession>
<dbReference type="PANTHER" id="PTHR44591:SF3">
    <property type="entry name" value="RESPONSE REGULATORY DOMAIN-CONTAINING PROTEIN"/>
    <property type="match status" value="1"/>
</dbReference>
<organism evidence="8 9">
    <name type="scientific">Candidatus Thermokryptus mobilis</name>
    <dbReference type="NCBI Taxonomy" id="1643428"/>
    <lineage>
        <taxon>Bacteria</taxon>
        <taxon>Pseudomonadati</taxon>
        <taxon>Candidatus Kryptoniota</taxon>
        <taxon>Candidatus Thermokryptus</taxon>
    </lineage>
</organism>
<dbReference type="SMART" id="SM00448">
    <property type="entry name" value="REC"/>
    <property type="match status" value="1"/>
</dbReference>
<proteinExistence type="predicted"/>
<dbReference type="FunFam" id="3.40.50.2300:FF:000001">
    <property type="entry name" value="DNA-binding response regulator PhoB"/>
    <property type="match status" value="1"/>
</dbReference>
<keyword evidence="3" id="KW-0805">Transcription regulation</keyword>
<keyword evidence="2" id="KW-0902">Two-component regulatory system</keyword>
<dbReference type="InterPro" id="IPR050595">
    <property type="entry name" value="Bact_response_regulator"/>
</dbReference>
<evidence type="ECO:0000256" key="1">
    <source>
        <dbReference type="ARBA" id="ARBA00022553"/>
    </source>
</evidence>
<dbReference type="GO" id="GO:0000160">
    <property type="term" value="P:phosphorelay signal transduction system"/>
    <property type="evidence" value="ECO:0007669"/>
    <property type="project" value="UniProtKB-KW"/>
</dbReference>
<protein>
    <submittedName>
        <fullName evidence="8">Response regulator receiver domain-containing protein</fullName>
    </submittedName>
</protein>
<evidence type="ECO:0000256" key="4">
    <source>
        <dbReference type="ARBA" id="ARBA00023125"/>
    </source>
</evidence>
<evidence type="ECO:0000313" key="8">
    <source>
        <dbReference type="EMBL" id="CUU01859.1"/>
    </source>
</evidence>
<dbReference type="AlphaFoldDB" id="A0A0S4MU26"/>
<dbReference type="STRING" id="1643428.GCA_001442855_00344"/>
<evidence type="ECO:0000256" key="6">
    <source>
        <dbReference type="PROSITE-ProRule" id="PRU00169"/>
    </source>
</evidence>
<dbReference type="Pfam" id="PF00072">
    <property type="entry name" value="Response_reg"/>
    <property type="match status" value="1"/>
</dbReference>
<keyword evidence="9" id="KW-1185">Reference proteome</keyword>
<feature type="domain" description="Response regulatory" evidence="7">
    <location>
        <begin position="4"/>
        <end position="120"/>
    </location>
</feature>
<feature type="modified residue" description="4-aspartylphosphate" evidence="6">
    <location>
        <position position="53"/>
    </location>
</feature>
<evidence type="ECO:0000256" key="5">
    <source>
        <dbReference type="ARBA" id="ARBA00023163"/>
    </source>
</evidence>
<dbReference type="PROSITE" id="PS50110">
    <property type="entry name" value="RESPONSE_REGULATORY"/>
    <property type="match status" value="1"/>
</dbReference>
<keyword evidence="1 6" id="KW-0597">Phosphoprotein</keyword>
<evidence type="ECO:0000313" key="9">
    <source>
        <dbReference type="Proteomes" id="UP000320623"/>
    </source>
</evidence>
<evidence type="ECO:0000256" key="2">
    <source>
        <dbReference type="ARBA" id="ARBA00023012"/>
    </source>
</evidence>
<evidence type="ECO:0000256" key="3">
    <source>
        <dbReference type="ARBA" id="ARBA00023015"/>
    </source>
</evidence>
<dbReference type="InterPro" id="IPR001789">
    <property type="entry name" value="Sig_transdc_resp-reg_receiver"/>
</dbReference>
<dbReference type="PANTHER" id="PTHR44591">
    <property type="entry name" value="STRESS RESPONSE REGULATOR PROTEIN 1"/>
    <property type="match status" value="1"/>
</dbReference>
<sequence length="123" mass="13810">MAYKILVVDDDITVQRLLEFILRKLDVEILIAGDGETAIEMIRKEKPGLVFLDVMMPGKNGIEVCREVKQDPELKDIYIVMLTAMGEESEVRAMLDSGANEYVPKPFSPSGIIEIVKKVISQK</sequence>
<dbReference type="SUPFAM" id="SSF52172">
    <property type="entry name" value="CheY-like"/>
    <property type="match status" value="1"/>
</dbReference>
<name>A0A0S4MU26_9BACT</name>
<keyword evidence="5" id="KW-0804">Transcription</keyword>
<reference evidence="9" key="1">
    <citation type="submission" date="2015-11" db="EMBL/GenBank/DDBJ databases">
        <authorList>
            <person name="Varghese N."/>
        </authorList>
    </citation>
    <scope>NUCLEOTIDE SEQUENCE [LARGE SCALE GENOMIC DNA]</scope>
</reference>
<dbReference type="Gene3D" id="3.40.50.2300">
    <property type="match status" value="1"/>
</dbReference>
<dbReference type="GO" id="GO:0003677">
    <property type="term" value="F:DNA binding"/>
    <property type="evidence" value="ECO:0007669"/>
    <property type="project" value="UniProtKB-KW"/>
</dbReference>
<keyword evidence="4" id="KW-0238">DNA-binding</keyword>
<gene>
    <name evidence="8" type="ORF">JGI1_00357</name>
</gene>
<dbReference type="Proteomes" id="UP000320623">
    <property type="component" value="Unassembled WGS sequence"/>
</dbReference>
<dbReference type="EMBL" id="FAOO01000002">
    <property type="protein sequence ID" value="CUU01859.1"/>
    <property type="molecule type" value="Genomic_DNA"/>
</dbReference>